<dbReference type="InterPro" id="IPR016158">
    <property type="entry name" value="Cullin_homology"/>
</dbReference>
<dbReference type="InterPro" id="IPR019559">
    <property type="entry name" value="Cullin_neddylation_domain"/>
</dbReference>
<dbReference type="Gene3D" id="1.10.10.10">
    <property type="entry name" value="Winged helix-like DNA-binding domain superfamily/Winged helix DNA-binding domain"/>
    <property type="match status" value="1"/>
</dbReference>
<dbReference type="FunFam" id="3.30.230.130:FF:000004">
    <property type="entry name" value="Cullin 5"/>
    <property type="match status" value="1"/>
</dbReference>
<keyword evidence="4" id="KW-1017">Isopeptide bond</keyword>
<dbReference type="GO" id="GO:0007165">
    <property type="term" value="P:signal transduction"/>
    <property type="evidence" value="ECO:0007669"/>
    <property type="project" value="UniProtKB-ARBA"/>
</dbReference>
<dbReference type="GO" id="GO:0031625">
    <property type="term" value="F:ubiquitin protein ligase binding"/>
    <property type="evidence" value="ECO:0007669"/>
    <property type="project" value="InterPro"/>
</dbReference>
<comment type="similarity">
    <text evidence="3 10 11">Belongs to the cullin family.</text>
</comment>
<organism evidence="14 15">
    <name type="scientific">Ceutorhynchus assimilis</name>
    <name type="common">cabbage seed weevil</name>
    <dbReference type="NCBI Taxonomy" id="467358"/>
    <lineage>
        <taxon>Eukaryota</taxon>
        <taxon>Metazoa</taxon>
        <taxon>Ecdysozoa</taxon>
        <taxon>Arthropoda</taxon>
        <taxon>Hexapoda</taxon>
        <taxon>Insecta</taxon>
        <taxon>Pterygota</taxon>
        <taxon>Neoptera</taxon>
        <taxon>Endopterygota</taxon>
        <taxon>Coleoptera</taxon>
        <taxon>Polyphaga</taxon>
        <taxon>Cucujiformia</taxon>
        <taxon>Curculionidae</taxon>
        <taxon>Ceutorhynchinae</taxon>
        <taxon>Ceutorhynchus</taxon>
    </lineage>
</organism>
<dbReference type="Gene3D" id="1.20.1310.10">
    <property type="entry name" value="Cullin Repeats"/>
    <property type="match status" value="4"/>
</dbReference>
<name>A0A9N9MN45_9CUCU</name>
<evidence type="ECO:0000256" key="10">
    <source>
        <dbReference type="PROSITE-ProRule" id="PRU00330"/>
    </source>
</evidence>
<dbReference type="InterPro" id="IPR045093">
    <property type="entry name" value="Cullin"/>
</dbReference>
<dbReference type="Pfam" id="PF26557">
    <property type="entry name" value="Cullin_AB"/>
    <property type="match status" value="1"/>
</dbReference>
<proteinExistence type="inferred from homology"/>
<evidence type="ECO:0000256" key="12">
    <source>
        <dbReference type="SAM" id="MobiDB-lite"/>
    </source>
</evidence>
<dbReference type="InterPro" id="IPR036390">
    <property type="entry name" value="WH_DNA-bd_sf"/>
</dbReference>
<dbReference type="SUPFAM" id="SSF74788">
    <property type="entry name" value="Cullin repeat-like"/>
    <property type="match status" value="1"/>
</dbReference>
<evidence type="ECO:0000256" key="6">
    <source>
        <dbReference type="ARBA" id="ARBA00022786"/>
    </source>
</evidence>
<dbReference type="InterPro" id="IPR001373">
    <property type="entry name" value="Cullin_N"/>
</dbReference>
<dbReference type="InterPro" id="IPR036317">
    <property type="entry name" value="Cullin_homology_sf"/>
</dbReference>
<dbReference type="AlphaFoldDB" id="A0A9N9MN45"/>
<dbReference type="GO" id="GO:0006511">
    <property type="term" value="P:ubiquitin-dependent protein catabolic process"/>
    <property type="evidence" value="ECO:0007669"/>
    <property type="project" value="InterPro"/>
</dbReference>
<keyword evidence="7" id="KW-0832">Ubl conjugation</keyword>
<keyword evidence="5" id="KW-0597">Phosphoprotein</keyword>
<dbReference type="SMART" id="SM00884">
    <property type="entry name" value="Cullin_Nedd8"/>
    <property type="match status" value="1"/>
</dbReference>
<evidence type="ECO:0000256" key="7">
    <source>
        <dbReference type="ARBA" id="ARBA00022843"/>
    </source>
</evidence>
<dbReference type="FunFam" id="1.20.1310.10:FF:000017">
    <property type="entry name" value="Cullin 5"/>
    <property type="match status" value="1"/>
</dbReference>
<evidence type="ECO:0000256" key="4">
    <source>
        <dbReference type="ARBA" id="ARBA00022499"/>
    </source>
</evidence>
<sequence>MFQEKGQLKFEDKWVHMRPIVLKLLKQEPVSPAEWQELFYDVHLVCLWDEKGPGKLRDHLHEDIVQFIKQAQNRVLAQRQEEALLKAYIAEWRKFFTQCNYLPTPFRQLESSLQGKTTSAGTSMQSNNNKKGASDESIVRKLMLDSWNESIFSDIKHRLQESAMKLVHAERNGEAFDSQLVIGVRESYVNLCSNSEDRLEIYRENFEAAYIQSTEMFYRMKAPEHLANNGVLAYMRYADAKLREEEARAQRYLEAGSNGVIQCCVKVLVGNPLSVLLAECAALIKDGETERLQLMFRLLERVPEGVQPMLKELENHITQAGLADMIAAADIITQDSEKYVERLLELFRKFSKLVHDAFSDDPRFLTARDKAFKSVVNDTTVFRLELGTGRSIAGKVVTPESKCPELLANFCDMLLRRTPLSKRLTSEEIESRLRDVLLVLKYVSNKDVFMRYHKAHLTRRLILDASADSEKEEDMVEWLREVGMPADYVNKLARMFQDIKVSEDLNAQFRTSTERHDAINIKILNAGAWARGSERVTVSLPVELEDYIPEVEDFYKKKHSGRKLQWYHHMSNGTITFSTNSGKFDLDVTTFQMAVLFAWNQRTHDKITYENLRLATELPDGELRRTLWSLVAFPKLKRQLLLFCGIASAPKDFDEHTVFWVNQEFALIKNGKTQKRGKVNLVGRLQLSTERSQIEDNQSIVQLRILRTQEAIIKILKMRKRISNAALQTELVDILKNMFLPSKKMIKEQLEWLIENKYMRRDEDDINTFIYMA</sequence>
<evidence type="ECO:0000256" key="1">
    <source>
        <dbReference type="ARBA" id="ARBA00004123"/>
    </source>
</evidence>
<dbReference type="InterPro" id="IPR016159">
    <property type="entry name" value="Cullin_repeat-like_dom_sf"/>
</dbReference>
<dbReference type="Gene3D" id="3.30.230.130">
    <property type="entry name" value="Cullin, Chain C, Domain 2"/>
    <property type="match status" value="1"/>
</dbReference>
<evidence type="ECO:0000313" key="15">
    <source>
        <dbReference type="Proteomes" id="UP001152799"/>
    </source>
</evidence>
<dbReference type="GO" id="GO:0031461">
    <property type="term" value="C:cullin-RING ubiquitin ligase complex"/>
    <property type="evidence" value="ECO:0007669"/>
    <property type="project" value="InterPro"/>
</dbReference>
<evidence type="ECO:0000256" key="5">
    <source>
        <dbReference type="ARBA" id="ARBA00022553"/>
    </source>
</evidence>
<dbReference type="GO" id="GO:0016567">
    <property type="term" value="P:protein ubiquitination"/>
    <property type="evidence" value="ECO:0007669"/>
    <property type="project" value="UniProtKB-ARBA"/>
</dbReference>
<feature type="region of interest" description="Disordered" evidence="12">
    <location>
        <begin position="113"/>
        <end position="134"/>
    </location>
</feature>
<dbReference type="InterPro" id="IPR036388">
    <property type="entry name" value="WH-like_DNA-bd_sf"/>
</dbReference>
<dbReference type="FunFam" id="1.20.1310.10:FF:000009">
    <property type="entry name" value="Cullin 5"/>
    <property type="match status" value="1"/>
</dbReference>
<dbReference type="SUPFAM" id="SSF75632">
    <property type="entry name" value="Cullin homology domain"/>
    <property type="match status" value="1"/>
</dbReference>
<dbReference type="EMBL" id="OU892279">
    <property type="protein sequence ID" value="CAG9766509.1"/>
    <property type="molecule type" value="Genomic_DNA"/>
</dbReference>
<dbReference type="FunFam" id="1.20.1310.10:FF:000014">
    <property type="entry name" value="Cullin 5"/>
    <property type="match status" value="1"/>
</dbReference>
<gene>
    <name evidence="14" type="ORF">CEUTPL_LOCUS7091</name>
</gene>
<dbReference type="Pfam" id="PF00888">
    <property type="entry name" value="Cullin"/>
    <property type="match status" value="1"/>
</dbReference>
<dbReference type="InterPro" id="IPR059120">
    <property type="entry name" value="Cullin-like_AB"/>
</dbReference>
<keyword evidence="15" id="KW-1185">Reference proteome</keyword>
<evidence type="ECO:0000259" key="13">
    <source>
        <dbReference type="PROSITE" id="PS50069"/>
    </source>
</evidence>
<dbReference type="FunFam" id="1.10.10.10:FF:000142">
    <property type="entry name" value="Cullin 5"/>
    <property type="match status" value="1"/>
</dbReference>
<keyword evidence="8" id="KW-0539">Nucleus</keyword>
<dbReference type="Pfam" id="PF10557">
    <property type="entry name" value="Cullin_Nedd8"/>
    <property type="match status" value="1"/>
</dbReference>
<dbReference type="SUPFAM" id="SSF46785">
    <property type="entry name" value="Winged helix' DNA-binding domain"/>
    <property type="match status" value="1"/>
</dbReference>
<evidence type="ECO:0000313" key="14">
    <source>
        <dbReference type="EMBL" id="CAG9766509.1"/>
    </source>
</evidence>
<dbReference type="OrthoDB" id="27073at2759"/>
<dbReference type="GO" id="GO:0005634">
    <property type="term" value="C:nucleus"/>
    <property type="evidence" value="ECO:0007669"/>
    <property type="project" value="UniProtKB-SubCell"/>
</dbReference>
<keyword evidence="6" id="KW-0833">Ubl conjugation pathway</keyword>
<protein>
    <recommendedName>
        <fullName evidence="9">Cullin-5</fullName>
    </recommendedName>
</protein>
<evidence type="ECO:0000256" key="3">
    <source>
        <dbReference type="ARBA" id="ARBA00006019"/>
    </source>
</evidence>
<comment type="pathway">
    <text evidence="2">Protein modification; protein ubiquitination.</text>
</comment>
<reference evidence="14" key="1">
    <citation type="submission" date="2022-01" db="EMBL/GenBank/DDBJ databases">
        <authorList>
            <person name="King R."/>
        </authorList>
    </citation>
    <scope>NUCLEOTIDE SEQUENCE</scope>
</reference>
<evidence type="ECO:0000256" key="9">
    <source>
        <dbReference type="ARBA" id="ARBA00040451"/>
    </source>
</evidence>
<evidence type="ECO:0000256" key="11">
    <source>
        <dbReference type="RuleBase" id="RU003829"/>
    </source>
</evidence>
<dbReference type="PROSITE" id="PS50069">
    <property type="entry name" value="CULLIN_2"/>
    <property type="match status" value="1"/>
</dbReference>
<feature type="compositionally biased region" description="Polar residues" evidence="12">
    <location>
        <begin position="113"/>
        <end position="131"/>
    </location>
</feature>
<dbReference type="SMART" id="SM00182">
    <property type="entry name" value="CULLIN"/>
    <property type="match status" value="1"/>
</dbReference>
<dbReference type="PANTHER" id="PTHR11932">
    <property type="entry name" value="CULLIN"/>
    <property type="match status" value="1"/>
</dbReference>
<dbReference type="Proteomes" id="UP001152799">
    <property type="component" value="Chromosome 3"/>
</dbReference>
<feature type="domain" description="Cullin family profile" evidence="13">
    <location>
        <begin position="402"/>
        <end position="631"/>
    </location>
</feature>
<dbReference type="PROSITE" id="PS01256">
    <property type="entry name" value="CULLIN_1"/>
    <property type="match status" value="1"/>
</dbReference>
<dbReference type="InterPro" id="IPR016157">
    <property type="entry name" value="Cullin_CS"/>
</dbReference>
<evidence type="ECO:0000256" key="8">
    <source>
        <dbReference type="ARBA" id="ARBA00023242"/>
    </source>
</evidence>
<evidence type="ECO:0000256" key="2">
    <source>
        <dbReference type="ARBA" id="ARBA00004906"/>
    </source>
</evidence>
<accession>A0A9N9MN45</accession>
<comment type="subcellular location">
    <subcellularLocation>
        <location evidence="1">Nucleus</location>
    </subcellularLocation>
</comment>